<dbReference type="GO" id="GO:0005829">
    <property type="term" value="C:cytosol"/>
    <property type="evidence" value="ECO:0007669"/>
    <property type="project" value="TreeGrafter"/>
</dbReference>
<protein>
    <submittedName>
        <fullName evidence="3">Cupin domain-containing protein</fullName>
    </submittedName>
</protein>
<dbReference type="AlphaFoldDB" id="A0A6L8LJB5"/>
<reference evidence="3 4" key="1">
    <citation type="submission" date="2020-01" db="EMBL/GenBank/DDBJ databases">
        <authorList>
            <person name="Chen S."/>
        </authorList>
    </citation>
    <scope>NUCLEOTIDE SEQUENCE [LARGE SCALE GENOMIC DNA]</scope>
    <source>
        <strain evidence="3 4">GS-10</strain>
    </source>
</reference>
<dbReference type="PANTHER" id="PTHR46797:SF19">
    <property type="entry name" value="BLL2473 PROTEIN"/>
    <property type="match status" value="1"/>
</dbReference>
<dbReference type="Proteomes" id="UP000479043">
    <property type="component" value="Unassembled WGS sequence"/>
</dbReference>
<dbReference type="CDD" id="cd00093">
    <property type="entry name" value="HTH_XRE"/>
    <property type="match status" value="1"/>
</dbReference>
<dbReference type="InterPro" id="IPR011051">
    <property type="entry name" value="RmlC_Cupin_sf"/>
</dbReference>
<dbReference type="SMART" id="SM00530">
    <property type="entry name" value="HTH_XRE"/>
    <property type="match status" value="1"/>
</dbReference>
<evidence type="ECO:0000256" key="1">
    <source>
        <dbReference type="ARBA" id="ARBA00023125"/>
    </source>
</evidence>
<dbReference type="InterPro" id="IPR014710">
    <property type="entry name" value="RmlC-like_jellyroll"/>
</dbReference>
<organism evidence="3 4">
    <name type="scientific">Thalassovita mangrovi</name>
    <dbReference type="NCBI Taxonomy" id="2692236"/>
    <lineage>
        <taxon>Bacteria</taxon>
        <taxon>Pseudomonadati</taxon>
        <taxon>Pseudomonadota</taxon>
        <taxon>Alphaproteobacteria</taxon>
        <taxon>Rhodobacterales</taxon>
        <taxon>Roseobacteraceae</taxon>
        <taxon>Thalassovita</taxon>
    </lineage>
</organism>
<proteinExistence type="predicted"/>
<dbReference type="InterPro" id="IPR010982">
    <property type="entry name" value="Lambda_DNA-bd_dom_sf"/>
</dbReference>
<dbReference type="EMBL" id="WWEN01000002">
    <property type="protein sequence ID" value="MYM54560.1"/>
    <property type="molecule type" value="Genomic_DNA"/>
</dbReference>
<evidence type="ECO:0000313" key="3">
    <source>
        <dbReference type="EMBL" id="MYM54560.1"/>
    </source>
</evidence>
<gene>
    <name evidence="3" type="ORF">GR167_04535</name>
</gene>
<dbReference type="SUPFAM" id="SSF51182">
    <property type="entry name" value="RmlC-like cupins"/>
    <property type="match status" value="1"/>
</dbReference>
<dbReference type="Pfam" id="PF13560">
    <property type="entry name" value="HTH_31"/>
    <property type="match status" value="1"/>
</dbReference>
<dbReference type="GO" id="GO:0003700">
    <property type="term" value="F:DNA-binding transcription factor activity"/>
    <property type="evidence" value="ECO:0007669"/>
    <property type="project" value="TreeGrafter"/>
</dbReference>
<dbReference type="PANTHER" id="PTHR46797">
    <property type="entry name" value="HTH-TYPE TRANSCRIPTIONAL REGULATOR"/>
    <property type="match status" value="1"/>
</dbReference>
<dbReference type="GO" id="GO:0003677">
    <property type="term" value="F:DNA binding"/>
    <property type="evidence" value="ECO:0007669"/>
    <property type="project" value="UniProtKB-KW"/>
</dbReference>
<dbReference type="InterPro" id="IPR050807">
    <property type="entry name" value="TransReg_Diox_bact_type"/>
</dbReference>
<dbReference type="Pfam" id="PF07883">
    <property type="entry name" value="Cupin_2"/>
    <property type="match status" value="1"/>
</dbReference>
<keyword evidence="4" id="KW-1185">Reference proteome</keyword>
<dbReference type="Gene3D" id="1.10.260.40">
    <property type="entry name" value="lambda repressor-like DNA-binding domains"/>
    <property type="match status" value="1"/>
</dbReference>
<accession>A0A6L8LJB5</accession>
<sequence length="197" mass="21668">MLSETLVEGLENYRIGPKIRALRSERGLGLAQLGDHTGLSAGMLSKIERGQVFPTLPTLLRIAMVFGVGLDHFFADGAARPVVEVVRAKDRLRLPDQMRGDPGYYFESLDFPVPARKLNAYLAQFPTKADPSQPHRHDGAEIVYVISGRLELSIHGGIELLEEGDSVYFDPSFEHSYRNAGDDPCSAMVVVTPDTAE</sequence>
<dbReference type="RefSeq" id="WP_160972246.1">
    <property type="nucleotide sequence ID" value="NZ_WWEN01000002.1"/>
</dbReference>
<dbReference type="CDD" id="cd02209">
    <property type="entry name" value="cupin_XRE_C"/>
    <property type="match status" value="1"/>
</dbReference>
<keyword evidence="1" id="KW-0238">DNA-binding</keyword>
<dbReference type="InterPro" id="IPR013096">
    <property type="entry name" value="Cupin_2"/>
</dbReference>
<dbReference type="SUPFAM" id="SSF47413">
    <property type="entry name" value="lambda repressor-like DNA-binding domains"/>
    <property type="match status" value="1"/>
</dbReference>
<dbReference type="PROSITE" id="PS50943">
    <property type="entry name" value="HTH_CROC1"/>
    <property type="match status" value="1"/>
</dbReference>
<dbReference type="Gene3D" id="2.60.120.10">
    <property type="entry name" value="Jelly Rolls"/>
    <property type="match status" value="1"/>
</dbReference>
<feature type="domain" description="HTH cro/C1-type" evidence="2">
    <location>
        <begin position="19"/>
        <end position="73"/>
    </location>
</feature>
<dbReference type="InterPro" id="IPR001387">
    <property type="entry name" value="Cro/C1-type_HTH"/>
</dbReference>
<name>A0A6L8LJB5_9RHOB</name>
<evidence type="ECO:0000259" key="2">
    <source>
        <dbReference type="PROSITE" id="PS50943"/>
    </source>
</evidence>
<evidence type="ECO:0000313" key="4">
    <source>
        <dbReference type="Proteomes" id="UP000479043"/>
    </source>
</evidence>
<comment type="caution">
    <text evidence="3">The sequence shown here is derived from an EMBL/GenBank/DDBJ whole genome shotgun (WGS) entry which is preliminary data.</text>
</comment>